<dbReference type="PANTHER" id="PTHR37816">
    <property type="entry name" value="YALI0E33011P"/>
    <property type="match status" value="1"/>
</dbReference>
<protein>
    <submittedName>
        <fullName evidence="1">Adenylate kinase family enzyme</fullName>
    </submittedName>
</protein>
<evidence type="ECO:0000313" key="2">
    <source>
        <dbReference type="Proteomes" id="UP000319094"/>
    </source>
</evidence>
<evidence type="ECO:0000313" key="1">
    <source>
        <dbReference type="EMBL" id="TQL42881.1"/>
    </source>
</evidence>
<dbReference type="AlphaFoldDB" id="A0A542Y490"/>
<keyword evidence="2" id="KW-1185">Reference proteome</keyword>
<dbReference type="SUPFAM" id="SSF52540">
    <property type="entry name" value="P-loop containing nucleoside triphosphate hydrolases"/>
    <property type="match status" value="1"/>
</dbReference>
<dbReference type="EMBL" id="VFON01000001">
    <property type="protein sequence ID" value="TQL42881.1"/>
    <property type="molecule type" value="Genomic_DNA"/>
</dbReference>
<proteinExistence type="predicted"/>
<organism evidence="1 2">
    <name type="scientific">Leucobacter komagatae</name>
    <dbReference type="NCBI Taxonomy" id="55969"/>
    <lineage>
        <taxon>Bacteria</taxon>
        <taxon>Bacillati</taxon>
        <taxon>Actinomycetota</taxon>
        <taxon>Actinomycetes</taxon>
        <taxon>Micrococcales</taxon>
        <taxon>Microbacteriaceae</taxon>
        <taxon>Leucobacter</taxon>
    </lineage>
</organism>
<dbReference type="OrthoDB" id="3199600at2"/>
<reference evidence="1 2" key="1">
    <citation type="submission" date="2019-06" db="EMBL/GenBank/DDBJ databases">
        <title>Sequencing the genomes of 1000 actinobacteria strains.</title>
        <authorList>
            <person name="Klenk H.-P."/>
        </authorList>
    </citation>
    <scope>NUCLEOTIDE SEQUENCE [LARGE SCALE GENOMIC DNA]</scope>
    <source>
        <strain evidence="1 2">DSM 8803</strain>
    </source>
</reference>
<dbReference type="GO" id="GO:0016301">
    <property type="term" value="F:kinase activity"/>
    <property type="evidence" value="ECO:0007669"/>
    <property type="project" value="UniProtKB-KW"/>
</dbReference>
<dbReference type="Gene3D" id="3.40.50.300">
    <property type="entry name" value="P-loop containing nucleotide triphosphate hydrolases"/>
    <property type="match status" value="1"/>
</dbReference>
<name>A0A542Y490_9MICO</name>
<dbReference type="InterPro" id="IPR052922">
    <property type="entry name" value="Cytidylate_Kinase-2"/>
</dbReference>
<keyword evidence="1" id="KW-0418">Kinase</keyword>
<sequence length="195" mass="22554">MATEPDALPLGPYDRVIIAGLTGSGKTTLARRLAEVWGLTHVEIDALYHGPNWVPRPEFLDDVTRFAKTERWVTEWQYTSKGAGDIYEPRAQLAVWLDYPWKVARRRLVRRTLSRSLLRTELWNGNREGSLLRLVSPDPEKNILAWQRKTRNNWRERMPAALERNPHLTLARLTSPAQTDSWVAGLRRRPPTSPR</sequence>
<dbReference type="RefSeq" id="WP_141886269.1">
    <property type="nucleotide sequence ID" value="NZ_BAAAUY010000021.1"/>
</dbReference>
<dbReference type="STRING" id="55969.SD72_01625"/>
<comment type="caution">
    <text evidence="1">The sequence shown here is derived from an EMBL/GenBank/DDBJ whole genome shotgun (WGS) entry which is preliminary data.</text>
</comment>
<gene>
    <name evidence="1" type="ORF">FB468_0890</name>
</gene>
<dbReference type="InterPro" id="IPR027417">
    <property type="entry name" value="P-loop_NTPase"/>
</dbReference>
<accession>A0A542Y490</accession>
<keyword evidence="1" id="KW-0808">Transferase</keyword>
<dbReference type="PANTHER" id="PTHR37816:SF1">
    <property type="entry name" value="TOXIN"/>
    <property type="match status" value="1"/>
</dbReference>
<dbReference type="Proteomes" id="UP000319094">
    <property type="component" value="Unassembled WGS sequence"/>
</dbReference>